<evidence type="ECO:0000313" key="2">
    <source>
        <dbReference type="EMBL" id="KAK7056466.1"/>
    </source>
</evidence>
<evidence type="ECO:0000313" key="3">
    <source>
        <dbReference type="Proteomes" id="UP001383192"/>
    </source>
</evidence>
<keyword evidence="3" id="KW-1185">Reference proteome</keyword>
<evidence type="ECO:0000256" key="1">
    <source>
        <dbReference type="SAM" id="MobiDB-lite"/>
    </source>
</evidence>
<reference evidence="2 3" key="1">
    <citation type="submission" date="2024-01" db="EMBL/GenBank/DDBJ databases">
        <title>A draft genome for a cacao thread blight-causing isolate of Paramarasmius palmivorus.</title>
        <authorList>
            <person name="Baruah I.K."/>
            <person name="Bukari Y."/>
            <person name="Amoako-Attah I."/>
            <person name="Meinhardt L.W."/>
            <person name="Bailey B.A."/>
            <person name="Cohen S.P."/>
        </authorList>
    </citation>
    <scope>NUCLEOTIDE SEQUENCE [LARGE SCALE GENOMIC DNA]</scope>
    <source>
        <strain evidence="2 3">GH-12</strain>
    </source>
</reference>
<comment type="caution">
    <text evidence="2">The sequence shown here is derived from an EMBL/GenBank/DDBJ whole genome shotgun (WGS) entry which is preliminary data.</text>
</comment>
<dbReference type="EMBL" id="JAYKXP010000007">
    <property type="protein sequence ID" value="KAK7056466.1"/>
    <property type="molecule type" value="Genomic_DNA"/>
</dbReference>
<accession>A0AAW0DXF5</accession>
<sequence>MPPRSTPPDQTLDTPYIPQDAHSNQHPNRPGHGVPVIPPPYAGNSPDSNAWPPFPTQTHIYSPSLTSPPPHSAHSGQRTDVYNNQAGSINPPPPSPWIGSSPEPDASFRPHIDPPSSVPPPRRERWKRFTGSVRNLFTSTR</sequence>
<feature type="compositionally biased region" description="Polar residues" evidence="1">
    <location>
        <begin position="74"/>
        <end position="86"/>
    </location>
</feature>
<protein>
    <submittedName>
        <fullName evidence="2">Uncharacterized protein</fullName>
    </submittedName>
</protein>
<organism evidence="2 3">
    <name type="scientific">Paramarasmius palmivorus</name>
    <dbReference type="NCBI Taxonomy" id="297713"/>
    <lineage>
        <taxon>Eukaryota</taxon>
        <taxon>Fungi</taxon>
        <taxon>Dikarya</taxon>
        <taxon>Basidiomycota</taxon>
        <taxon>Agaricomycotina</taxon>
        <taxon>Agaricomycetes</taxon>
        <taxon>Agaricomycetidae</taxon>
        <taxon>Agaricales</taxon>
        <taxon>Marasmiineae</taxon>
        <taxon>Marasmiaceae</taxon>
        <taxon>Paramarasmius</taxon>
    </lineage>
</organism>
<gene>
    <name evidence="2" type="ORF">VNI00_003021</name>
</gene>
<feature type="compositionally biased region" description="Polar residues" evidence="1">
    <location>
        <begin position="56"/>
        <end position="65"/>
    </location>
</feature>
<name>A0AAW0DXF5_9AGAR</name>
<proteinExistence type="predicted"/>
<dbReference type="AlphaFoldDB" id="A0AAW0DXF5"/>
<dbReference type="Proteomes" id="UP001383192">
    <property type="component" value="Unassembled WGS sequence"/>
</dbReference>
<feature type="region of interest" description="Disordered" evidence="1">
    <location>
        <begin position="1"/>
        <end position="124"/>
    </location>
</feature>